<organism evidence="3 4">
    <name type="scientific">Trypanosoma theileri</name>
    <dbReference type="NCBI Taxonomy" id="67003"/>
    <lineage>
        <taxon>Eukaryota</taxon>
        <taxon>Discoba</taxon>
        <taxon>Euglenozoa</taxon>
        <taxon>Kinetoplastea</taxon>
        <taxon>Metakinetoplastina</taxon>
        <taxon>Trypanosomatida</taxon>
        <taxon>Trypanosomatidae</taxon>
        <taxon>Trypanosoma</taxon>
    </lineage>
</organism>
<feature type="region of interest" description="Disordered" evidence="1">
    <location>
        <begin position="150"/>
        <end position="298"/>
    </location>
</feature>
<feature type="compositionally biased region" description="Polar residues" evidence="1">
    <location>
        <begin position="213"/>
        <end position="256"/>
    </location>
</feature>
<evidence type="ECO:0000256" key="2">
    <source>
        <dbReference type="SAM" id="SignalP"/>
    </source>
</evidence>
<evidence type="ECO:0008006" key="5">
    <source>
        <dbReference type="Google" id="ProtNLM"/>
    </source>
</evidence>
<dbReference type="RefSeq" id="XP_028877905.1">
    <property type="nucleotide sequence ID" value="XM_029030773.1"/>
</dbReference>
<dbReference type="Proteomes" id="UP000192257">
    <property type="component" value="Unassembled WGS sequence"/>
</dbReference>
<dbReference type="EMBL" id="NBCO01000055">
    <property type="protein sequence ID" value="ORC83839.1"/>
    <property type="molecule type" value="Genomic_DNA"/>
</dbReference>
<reference evidence="3 4" key="1">
    <citation type="submission" date="2017-03" db="EMBL/GenBank/DDBJ databases">
        <title>An alternative strategy for trypanosome survival in the mammalian bloodstream revealed through genome and transcriptome analysis of the ubiquitous bovine parasite Trypanosoma (Megatrypanum) theileri.</title>
        <authorList>
            <person name="Kelly S."/>
            <person name="Ivens A."/>
            <person name="Mott A."/>
            <person name="O'Neill E."/>
            <person name="Emms D."/>
            <person name="Macleod O."/>
            <person name="Voorheis P."/>
            <person name="Matthews J."/>
            <person name="Matthews K."/>
            <person name="Carrington M."/>
        </authorList>
    </citation>
    <scope>NUCLEOTIDE SEQUENCE [LARGE SCALE GENOMIC DNA]</scope>
    <source>
        <strain evidence="3">Edinburgh</strain>
    </source>
</reference>
<dbReference type="STRING" id="67003.A0A1X0NI27"/>
<dbReference type="PROSITE" id="PS51257">
    <property type="entry name" value="PROKAR_LIPOPROTEIN"/>
    <property type="match status" value="1"/>
</dbReference>
<evidence type="ECO:0000256" key="1">
    <source>
        <dbReference type="SAM" id="MobiDB-lite"/>
    </source>
</evidence>
<keyword evidence="2" id="KW-0732">Signal</keyword>
<name>A0A1X0NI27_9TRYP</name>
<proteinExistence type="predicted"/>
<protein>
    <recommendedName>
        <fullName evidence="5">Mucin-associated surface protein (MASP)</fullName>
    </recommendedName>
</protein>
<evidence type="ECO:0000313" key="4">
    <source>
        <dbReference type="Proteomes" id="UP000192257"/>
    </source>
</evidence>
<gene>
    <name evidence="3" type="ORF">TM35_000551080</name>
</gene>
<dbReference type="GeneID" id="39990553"/>
<dbReference type="VEuPathDB" id="TriTrypDB:TM35_000551080"/>
<feature type="signal peptide" evidence="2">
    <location>
        <begin position="1"/>
        <end position="24"/>
    </location>
</feature>
<sequence>MVMMRYVLCILALLLSCACVHVLAEEVPAADLSDQVPDTESETKILLQGTPVAQGTDEGDCSKGSPEKGSCIATAAEAVSPGSDALPAVTTEEQPKKFNTSEGMYGWSDFFITGDIEKNCKHPNTTINGVKCSAMGFPKKANEVANHRGGLTSQNQEQHQRDTTMEQQGGYEDRAPEPSIPNHPEVVAPSEDPMLEEKPQNGMDDSKAVKPPSASSVEVQTPGTTKLPQGDQGTPNNTSDNKTPVNPNTTQQSSTPVVDATAADSQENGNAEATANNTNNTKEAPTTTTTTVPPEAVNDTQISNNIASAVQKKANADSTVSPVWMHTAAPLLIVAVLFSVTVY</sequence>
<feature type="compositionally biased region" description="Basic and acidic residues" evidence="1">
    <location>
        <begin position="195"/>
        <end position="208"/>
    </location>
</feature>
<dbReference type="AlphaFoldDB" id="A0A1X0NI27"/>
<feature type="compositionally biased region" description="Low complexity" evidence="1">
    <location>
        <begin position="270"/>
        <end position="298"/>
    </location>
</feature>
<feature type="chain" id="PRO_5012868670" description="Mucin-associated surface protein (MASP)" evidence="2">
    <location>
        <begin position="25"/>
        <end position="343"/>
    </location>
</feature>
<keyword evidence="4" id="KW-1185">Reference proteome</keyword>
<accession>A0A1X0NI27</accession>
<dbReference type="Gene3D" id="2.60.120.1540">
    <property type="match status" value="1"/>
</dbReference>
<comment type="caution">
    <text evidence="3">The sequence shown here is derived from an EMBL/GenBank/DDBJ whole genome shotgun (WGS) entry which is preliminary data.</text>
</comment>
<dbReference type="OrthoDB" id="6359008at2759"/>
<evidence type="ECO:0000313" key="3">
    <source>
        <dbReference type="EMBL" id="ORC83839.1"/>
    </source>
</evidence>